<keyword evidence="3 4" id="KW-0804">Transcription</keyword>
<gene>
    <name evidence="4 6" type="primary">rpoH</name>
    <name evidence="4" type="synonym">rpo5</name>
    <name evidence="6" type="ordered locus">TTX_1679</name>
</gene>
<dbReference type="PANTHER" id="PTHR10535">
    <property type="entry name" value="DNA-DIRECTED RNA POLYMERASES I, II, AND III SUBUNIT RPABC1"/>
    <property type="match status" value="1"/>
</dbReference>
<dbReference type="SUPFAM" id="SSF55287">
    <property type="entry name" value="RPB5-like RNA polymerase subunit"/>
    <property type="match status" value="1"/>
</dbReference>
<keyword evidence="4" id="KW-0963">Cytoplasm</keyword>
<dbReference type="NCBIfam" id="NF007129">
    <property type="entry name" value="PRK09570.1"/>
    <property type="match status" value="1"/>
</dbReference>
<keyword evidence="1 4" id="KW-0240">DNA-directed RNA polymerase</keyword>
<accession>G4RL55</accession>
<dbReference type="GO" id="GO:0003677">
    <property type="term" value="F:DNA binding"/>
    <property type="evidence" value="ECO:0007669"/>
    <property type="project" value="InterPro"/>
</dbReference>
<dbReference type="InterPro" id="IPR035913">
    <property type="entry name" value="RPB5-like_sf"/>
</dbReference>
<dbReference type="InterPro" id="IPR000783">
    <property type="entry name" value="RNA_pol_subH/Rpb5_C"/>
</dbReference>
<dbReference type="PATRIC" id="fig|768679.9.peg.1699"/>
<dbReference type="PaxDb" id="768679-TTX_1679"/>
<dbReference type="GO" id="GO:0042797">
    <property type="term" value="P:tRNA transcription by RNA polymerase III"/>
    <property type="evidence" value="ECO:0007669"/>
    <property type="project" value="TreeGrafter"/>
</dbReference>
<feature type="domain" description="RNA polymerase subunit H/Rpb5 C-terminal" evidence="5">
    <location>
        <begin position="25"/>
        <end position="96"/>
    </location>
</feature>
<dbReference type="Pfam" id="PF01191">
    <property type="entry name" value="RNA_pol_Rpb5_C"/>
    <property type="match status" value="1"/>
</dbReference>
<keyword evidence="4 6" id="KW-0808">Transferase</keyword>
<dbReference type="STRING" id="768679.TTX_1679"/>
<dbReference type="GO" id="GO:0005737">
    <property type="term" value="C:cytoplasm"/>
    <property type="evidence" value="ECO:0007669"/>
    <property type="project" value="UniProtKB-SubCell"/>
</dbReference>
<name>G4RL55_THETK</name>
<dbReference type="GO" id="GO:0006362">
    <property type="term" value="P:transcription elongation by RNA polymerase I"/>
    <property type="evidence" value="ECO:0007669"/>
    <property type="project" value="TreeGrafter"/>
</dbReference>
<evidence type="ECO:0000313" key="6">
    <source>
        <dbReference type="EMBL" id="CCC82300.1"/>
    </source>
</evidence>
<dbReference type="eggNOG" id="arCOG04258">
    <property type="taxonomic scope" value="Archaea"/>
</dbReference>
<comment type="similarity">
    <text evidence="4">Belongs to the archaeal Rpo5/eukaryotic RPB5 RNA polymerase subunit family.</text>
</comment>
<comment type="catalytic activity">
    <reaction evidence="4">
        <text>RNA(n) + a ribonucleoside 5'-triphosphate = RNA(n+1) + diphosphate</text>
        <dbReference type="Rhea" id="RHEA:21248"/>
        <dbReference type="Rhea" id="RHEA-COMP:14527"/>
        <dbReference type="Rhea" id="RHEA-COMP:17342"/>
        <dbReference type="ChEBI" id="CHEBI:33019"/>
        <dbReference type="ChEBI" id="CHEBI:61557"/>
        <dbReference type="ChEBI" id="CHEBI:140395"/>
        <dbReference type="EC" id="2.7.7.6"/>
    </reaction>
</comment>
<dbReference type="GO" id="GO:0006366">
    <property type="term" value="P:transcription by RNA polymerase II"/>
    <property type="evidence" value="ECO:0007669"/>
    <property type="project" value="TreeGrafter"/>
</dbReference>
<proteinExistence type="inferred from homology"/>
<keyword evidence="7" id="KW-1185">Reference proteome</keyword>
<keyword evidence="2 4" id="KW-0548">Nucleotidyltransferase</keyword>
<organism evidence="6 7">
    <name type="scientific">Thermoproteus tenax (strain ATCC 35583 / DSM 2078 / JCM 9277 / NBRC 100435 / Kra 1)</name>
    <dbReference type="NCBI Taxonomy" id="768679"/>
    <lineage>
        <taxon>Archaea</taxon>
        <taxon>Thermoproteota</taxon>
        <taxon>Thermoprotei</taxon>
        <taxon>Thermoproteales</taxon>
        <taxon>Thermoproteaceae</taxon>
        <taxon>Thermoproteus</taxon>
    </lineage>
</organism>
<protein>
    <recommendedName>
        <fullName evidence="4">DNA-directed RNA polymerase subunit Rpo5</fullName>
        <ecNumber evidence="4">2.7.7.6</ecNumber>
    </recommendedName>
    <alternativeName>
        <fullName evidence="4">DNA-directed RNA polymerase subunit H</fullName>
    </alternativeName>
</protein>
<dbReference type="Gene3D" id="3.90.940.20">
    <property type="entry name" value="RPB5-like RNA polymerase subunit"/>
    <property type="match status" value="1"/>
</dbReference>
<evidence type="ECO:0000259" key="5">
    <source>
        <dbReference type="Pfam" id="PF01191"/>
    </source>
</evidence>
<evidence type="ECO:0000256" key="2">
    <source>
        <dbReference type="ARBA" id="ARBA00022695"/>
    </source>
</evidence>
<dbReference type="AlphaFoldDB" id="G4RL55"/>
<dbReference type="GO" id="GO:0003899">
    <property type="term" value="F:DNA-directed RNA polymerase activity"/>
    <property type="evidence" value="ECO:0007669"/>
    <property type="project" value="UniProtKB-UniRule"/>
</dbReference>
<evidence type="ECO:0000313" key="7">
    <source>
        <dbReference type="Proteomes" id="UP000002654"/>
    </source>
</evidence>
<dbReference type="HAMAP" id="MF_00025">
    <property type="entry name" value="RNApol_Rpo5_RPB5"/>
    <property type="match status" value="1"/>
</dbReference>
<comment type="subunit">
    <text evidence="4">Part of the RNA polymerase complex.</text>
</comment>
<dbReference type="KEGG" id="ttn:TTX_1679"/>
<comment type="subcellular location">
    <subcellularLocation>
        <location evidence="4">Cytoplasm</location>
    </subcellularLocation>
</comment>
<dbReference type="InterPro" id="IPR014381">
    <property type="entry name" value="Arch_Rpo5/euc_Rpb5"/>
</dbReference>
<sequence>MLSGPSNVESRHKKWFLHTPVSKRVLEHSLGPQEVVVLTKEEARALLRKLRVRPWQIPWIRSSDPLVKAVGAKPGDVIKIVRRSETAGESVIYRLVVPG</sequence>
<evidence type="ECO:0000256" key="1">
    <source>
        <dbReference type="ARBA" id="ARBA00022478"/>
    </source>
</evidence>
<dbReference type="HOGENOM" id="CLU_058320_4_0_2"/>
<reference evidence="6 7" key="1">
    <citation type="journal article" date="2011" name="PLoS ONE">
        <title>The complete genome sequence of Thermoproteus tenax: a physiologically versatile member of the Crenarchaeota.</title>
        <authorList>
            <person name="Siebers B."/>
            <person name="Zaparty M."/>
            <person name="Raddatz G."/>
            <person name="Tjaden B."/>
            <person name="Albers S.V."/>
            <person name="Bell S.D."/>
            <person name="Blombach F."/>
            <person name="Kletzin A."/>
            <person name="Kyrpides N."/>
            <person name="Lanz C."/>
            <person name="Plagens A."/>
            <person name="Rampp M."/>
            <person name="Rosinus A."/>
            <person name="von Jan M."/>
            <person name="Makarova K.S."/>
            <person name="Klenk H.P."/>
            <person name="Schuster S.C."/>
            <person name="Hensel R."/>
        </authorList>
    </citation>
    <scope>NUCLEOTIDE SEQUENCE [LARGE SCALE GENOMIC DNA]</scope>
    <source>
        <strain evidence="7">ATCC 35583 / DSM 2078 / JCM 9277 / NBRC 100435 / Kra 1</strain>
    </source>
</reference>
<dbReference type="EC" id="2.7.7.6" evidence="4"/>
<dbReference type="PANTHER" id="PTHR10535:SF0">
    <property type="entry name" value="DNA-DIRECTED RNA POLYMERASES I, II, AND III SUBUNIT RPABC1"/>
    <property type="match status" value="1"/>
</dbReference>
<evidence type="ECO:0000256" key="4">
    <source>
        <dbReference type="HAMAP-Rule" id="MF_00025"/>
    </source>
</evidence>
<dbReference type="GO" id="GO:0000428">
    <property type="term" value="C:DNA-directed RNA polymerase complex"/>
    <property type="evidence" value="ECO:0007669"/>
    <property type="project" value="UniProtKB-KW"/>
</dbReference>
<evidence type="ECO:0000256" key="3">
    <source>
        <dbReference type="ARBA" id="ARBA00023163"/>
    </source>
</evidence>
<dbReference type="Proteomes" id="UP000002654">
    <property type="component" value="Chromosome"/>
</dbReference>
<comment type="function">
    <text evidence="4">DNA-dependent RNA polymerase (RNAP) catalyzes the transcription of DNA into RNA using the four ribonucleoside triphosphates as substrates.</text>
</comment>
<dbReference type="EMBL" id="FN869859">
    <property type="protein sequence ID" value="CCC82300.1"/>
    <property type="molecule type" value="Genomic_DNA"/>
</dbReference>